<dbReference type="GO" id="GO:0016787">
    <property type="term" value="F:hydrolase activity"/>
    <property type="evidence" value="ECO:0007669"/>
    <property type="project" value="UniProtKB-KW"/>
</dbReference>
<keyword evidence="2" id="KW-0378">Hydrolase</keyword>
<reference evidence="2 3" key="1">
    <citation type="submission" date="2024-09" db="EMBL/GenBank/DDBJ databases">
        <authorList>
            <person name="Sun Q."/>
            <person name="Mori K."/>
        </authorList>
    </citation>
    <scope>NUCLEOTIDE SEQUENCE [LARGE SCALE GENOMIC DNA]</scope>
    <source>
        <strain evidence="2 3">CCM 8545</strain>
    </source>
</reference>
<dbReference type="Proteomes" id="UP001589758">
    <property type="component" value="Unassembled WGS sequence"/>
</dbReference>
<evidence type="ECO:0000313" key="2">
    <source>
        <dbReference type="EMBL" id="MFC0179196.1"/>
    </source>
</evidence>
<dbReference type="InterPro" id="IPR022742">
    <property type="entry name" value="Hydrolase_4"/>
</dbReference>
<dbReference type="Gene3D" id="3.40.50.1820">
    <property type="entry name" value="alpha/beta hydrolase"/>
    <property type="match status" value="1"/>
</dbReference>
<evidence type="ECO:0000259" key="1">
    <source>
        <dbReference type="Pfam" id="PF12146"/>
    </source>
</evidence>
<proteinExistence type="predicted"/>
<organism evidence="2 3">
    <name type="scientific">Thorsellia kenyensis</name>
    <dbReference type="NCBI Taxonomy" id="1549888"/>
    <lineage>
        <taxon>Bacteria</taxon>
        <taxon>Pseudomonadati</taxon>
        <taxon>Pseudomonadota</taxon>
        <taxon>Gammaproteobacteria</taxon>
        <taxon>Enterobacterales</taxon>
        <taxon>Thorselliaceae</taxon>
        <taxon>Thorsellia</taxon>
    </lineage>
</organism>
<comment type="caution">
    <text evidence="2">The sequence shown here is derived from an EMBL/GenBank/DDBJ whole genome shotgun (WGS) entry which is preliminary data.</text>
</comment>
<keyword evidence="3" id="KW-1185">Reference proteome</keyword>
<dbReference type="Pfam" id="PF12146">
    <property type="entry name" value="Hydrolase_4"/>
    <property type="match status" value="1"/>
</dbReference>
<dbReference type="EMBL" id="JBHLXE010000037">
    <property type="protein sequence ID" value="MFC0179196.1"/>
    <property type="molecule type" value="Genomic_DNA"/>
</dbReference>
<name>A0ABV6C8A0_9GAMM</name>
<gene>
    <name evidence="2" type="ORF">ACFFIT_03625</name>
</gene>
<dbReference type="InterPro" id="IPR051044">
    <property type="entry name" value="MAG_DAG_Lipase"/>
</dbReference>
<protein>
    <submittedName>
        <fullName evidence="2">Alpha/beta fold hydrolase</fullName>
    </submittedName>
</protein>
<dbReference type="PANTHER" id="PTHR11614">
    <property type="entry name" value="PHOSPHOLIPASE-RELATED"/>
    <property type="match status" value="1"/>
</dbReference>
<dbReference type="SUPFAM" id="SSF53474">
    <property type="entry name" value="alpha/beta-Hydrolases"/>
    <property type="match status" value="1"/>
</dbReference>
<feature type="domain" description="Serine aminopeptidase S33" evidence="1">
    <location>
        <begin position="58"/>
        <end position="311"/>
    </location>
</feature>
<dbReference type="InterPro" id="IPR029058">
    <property type="entry name" value="AB_hydrolase_fold"/>
</dbReference>
<dbReference type="RefSeq" id="WP_385876293.1">
    <property type="nucleotide sequence ID" value="NZ_JBHLXE010000037.1"/>
</dbReference>
<accession>A0ABV6C8A0</accession>
<evidence type="ECO:0000313" key="3">
    <source>
        <dbReference type="Proteomes" id="UP001589758"/>
    </source>
</evidence>
<sequence length="341" mass="39263">MNSNQLAPKFHYSNSREENFSIFKTQALEQFWDTITESKALNYRCQNIAYMHKCHPDNDKVIALITGRSESYFRYKELIYDLFHEGYDVFCFDHVGQGLSDRILADEQRGYIDDFHHYVGDLIRTVNDFFATKQYKQKFAIAHSLGGGILAHSILKSPNLFSAAVFCAPMFGINIPLPKGVADNILNLTEKYQVLRESYVLGGGKWRPLPFSINRVTHSQVRYEYNIELLQSRPVITTGGPTYHWVREAKKAAFEIQNKAKEWVLPSLIIQAGKEIIVCNSAQENFVKNSRVKPKFIVHDGAKHELLMEKDEIRVAVLNSIFEFFATYDHENSDTFITPQC</sequence>